<evidence type="ECO:0000313" key="1">
    <source>
        <dbReference type="EnsemblPlants" id="AVESA.00010b.r2.3CG0469800.1.CDS"/>
    </source>
</evidence>
<organism evidence="1 2">
    <name type="scientific">Avena sativa</name>
    <name type="common">Oat</name>
    <dbReference type="NCBI Taxonomy" id="4498"/>
    <lineage>
        <taxon>Eukaryota</taxon>
        <taxon>Viridiplantae</taxon>
        <taxon>Streptophyta</taxon>
        <taxon>Embryophyta</taxon>
        <taxon>Tracheophyta</taxon>
        <taxon>Spermatophyta</taxon>
        <taxon>Magnoliopsida</taxon>
        <taxon>Liliopsida</taxon>
        <taxon>Poales</taxon>
        <taxon>Poaceae</taxon>
        <taxon>BOP clade</taxon>
        <taxon>Pooideae</taxon>
        <taxon>Poodae</taxon>
        <taxon>Poeae</taxon>
        <taxon>Poeae Chloroplast Group 1 (Aveneae type)</taxon>
        <taxon>Aveninae</taxon>
        <taxon>Avena</taxon>
    </lineage>
</organism>
<keyword evidence="2" id="KW-1185">Reference proteome</keyword>
<evidence type="ECO:0000313" key="2">
    <source>
        <dbReference type="Proteomes" id="UP001732700"/>
    </source>
</evidence>
<protein>
    <submittedName>
        <fullName evidence="1">Uncharacterized protein</fullName>
    </submittedName>
</protein>
<name>A0ACD5VQ88_AVESA</name>
<dbReference type="EnsemblPlants" id="AVESA.00010b.r2.3CG0469800.1">
    <property type="protein sequence ID" value="AVESA.00010b.r2.3CG0469800.1.CDS"/>
    <property type="gene ID" value="AVESA.00010b.r2.3CG0469800"/>
</dbReference>
<proteinExistence type="predicted"/>
<accession>A0ACD5VQ88</accession>
<sequence length="204" mass="22888">MGRHRTCGVCIILSTIFVSSMLVSAGDDGLIRIALKKKPVTRSIYNEIRPKSSTENKAKLGYASVRLNSASGRKVDPVREAVNQVRANEQNMFMEATAMEQRRKRYRSSRGVREDQSVRDGDQGTVIELKNYMNAQYVEQIGVGNPPQNFTVVFDTGSSNLWVPSADCYFSLACYFHPKYVSGRSSTYKENGMPCLCLEYPNFA</sequence>
<reference evidence="1" key="1">
    <citation type="submission" date="2021-05" db="EMBL/GenBank/DDBJ databases">
        <authorList>
            <person name="Scholz U."/>
            <person name="Mascher M."/>
            <person name="Fiebig A."/>
        </authorList>
    </citation>
    <scope>NUCLEOTIDE SEQUENCE [LARGE SCALE GENOMIC DNA]</scope>
</reference>
<dbReference type="Proteomes" id="UP001732700">
    <property type="component" value="Chromosome 3C"/>
</dbReference>
<reference evidence="1" key="2">
    <citation type="submission" date="2025-09" db="UniProtKB">
        <authorList>
            <consortium name="EnsemblPlants"/>
        </authorList>
    </citation>
    <scope>IDENTIFICATION</scope>
</reference>